<reference evidence="1" key="2">
    <citation type="journal article" date="2015" name="Data Brief">
        <title>Shoot transcriptome of the giant reed, Arundo donax.</title>
        <authorList>
            <person name="Barrero R.A."/>
            <person name="Guerrero F.D."/>
            <person name="Moolhuijzen P."/>
            <person name="Goolsby J.A."/>
            <person name="Tidwell J."/>
            <person name="Bellgard S.E."/>
            <person name="Bellgard M.I."/>
        </authorList>
    </citation>
    <scope>NUCLEOTIDE SEQUENCE</scope>
    <source>
        <tissue evidence="1">Shoot tissue taken approximately 20 cm above the soil surface</tissue>
    </source>
</reference>
<proteinExistence type="predicted"/>
<reference evidence="1" key="1">
    <citation type="submission" date="2014-09" db="EMBL/GenBank/DDBJ databases">
        <authorList>
            <person name="Magalhaes I.L.F."/>
            <person name="Oliveira U."/>
            <person name="Santos F.R."/>
            <person name="Vidigal T.H.D.A."/>
            <person name="Brescovit A.D."/>
            <person name="Santos A.J."/>
        </authorList>
    </citation>
    <scope>NUCLEOTIDE SEQUENCE</scope>
    <source>
        <tissue evidence="1">Shoot tissue taken approximately 20 cm above the soil surface</tissue>
    </source>
</reference>
<evidence type="ECO:0000313" key="1">
    <source>
        <dbReference type="EMBL" id="JAE03056.1"/>
    </source>
</evidence>
<sequence>MCKNKASRPIYKTMPRAFTTINRHTLYTRLKRNISCPWFRPKCILKRFVSPGWSHNIRRYTSNEV</sequence>
<protein>
    <submittedName>
        <fullName evidence="1">Uncharacterized protein</fullName>
    </submittedName>
</protein>
<name>A0A0A9EYU9_ARUDO</name>
<organism evidence="1">
    <name type="scientific">Arundo donax</name>
    <name type="common">Giant reed</name>
    <name type="synonym">Donax arundinaceus</name>
    <dbReference type="NCBI Taxonomy" id="35708"/>
    <lineage>
        <taxon>Eukaryota</taxon>
        <taxon>Viridiplantae</taxon>
        <taxon>Streptophyta</taxon>
        <taxon>Embryophyta</taxon>
        <taxon>Tracheophyta</taxon>
        <taxon>Spermatophyta</taxon>
        <taxon>Magnoliopsida</taxon>
        <taxon>Liliopsida</taxon>
        <taxon>Poales</taxon>
        <taxon>Poaceae</taxon>
        <taxon>PACMAD clade</taxon>
        <taxon>Arundinoideae</taxon>
        <taxon>Arundineae</taxon>
        <taxon>Arundo</taxon>
    </lineage>
</organism>
<dbReference type="EMBL" id="GBRH01194840">
    <property type="protein sequence ID" value="JAE03056.1"/>
    <property type="molecule type" value="Transcribed_RNA"/>
</dbReference>
<accession>A0A0A9EYU9</accession>
<dbReference type="AlphaFoldDB" id="A0A0A9EYU9"/>